<keyword evidence="2" id="KW-1185">Reference proteome</keyword>
<dbReference type="Proteomes" id="UP000275078">
    <property type="component" value="Unassembled WGS sequence"/>
</dbReference>
<accession>A0A3N4HNK2</accession>
<sequence>MMMNRTSRTSNLTCARLLQLFRTTALSLQVPRYFSFGLRRTPTPYPESIREPYFVISFKSLQRLATESMGRVSPPSRPFTTVSSTRAARRILTKADAFGDIVPQRIWLTPSCVSGAGCLHPEIFVTWALEFFFSSSACTLAEAPPSYSDVRTNHFGRCSGGSLPHSYCFST</sequence>
<gene>
    <name evidence="1" type="ORF">BJ508DRAFT_29685</name>
</gene>
<dbReference type="EMBL" id="ML119779">
    <property type="protein sequence ID" value="RPA74857.1"/>
    <property type="molecule type" value="Genomic_DNA"/>
</dbReference>
<evidence type="ECO:0000313" key="1">
    <source>
        <dbReference type="EMBL" id="RPA74857.1"/>
    </source>
</evidence>
<protein>
    <submittedName>
        <fullName evidence="1">Uncharacterized protein</fullName>
    </submittedName>
</protein>
<proteinExistence type="predicted"/>
<reference evidence="1 2" key="1">
    <citation type="journal article" date="2018" name="Nat. Ecol. Evol.">
        <title>Pezizomycetes genomes reveal the molecular basis of ectomycorrhizal truffle lifestyle.</title>
        <authorList>
            <person name="Murat C."/>
            <person name="Payen T."/>
            <person name="Noel B."/>
            <person name="Kuo A."/>
            <person name="Morin E."/>
            <person name="Chen J."/>
            <person name="Kohler A."/>
            <person name="Krizsan K."/>
            <person name="Balestrini R."/>
            <person name="Da Silva C."/>
            <person name="Montanini B."/>
            <person name="Hainaut M."/>
            <person name="Levati E."/>
            <person name="Barry K.W."/>
            <person name="Belfiori B."/>
            <person name="Cichocki N."/>
            <person name="Clum A."/>
            <person name="Dockter R.B."/>
            <person name="Fauchery L."/>
            <person name="Guy J."/>
            <person name="Iotti M."/>
            <person name="Le Tacon F."/>
            <person name="Lindquist E.A."/>
            <person name="Lipzen A."/>
            <person name="Malagnac F."/>
            <person name="Mello A."/>
            <person name="Molinier V."/>
            <person name="Miyauchi S."/>
            <person name="Poulain J."/>
            <person name="Riccioni C."/>
            <person name="Rubini A."/>
            <person name="Sitrit Y."/>
            <person name="Splivallo R."/>
            <person name="Traeger S."/>
            <person name="Wang M."/>
            <person name="Zifcakova L."/>
            <person name="Wipf D."/>
            <person name="Zambonelli A."/>
            <person name="Paolocci F."/>
            <person name="Nowrousian M."/>
            <person name="Ottonello S."/>
            <person name="Baldrian P."/>
            <person name="Spatafora J.W."/>
            <person name="Henrissat B."/>
            <person name="Nagy L.G."/>
            <person name="Aury J.M."/>
            <person name="Wincker P."/>
            <person name="Grigoriev I.V."/>
            <person name="Bonfante P."/>
            <person name="Martin F.M."/>
        </authorList>
    </citation>
    <scope>NUCLEOTIDE SEQUENCE [LARGE SCALE GENOMIC DNA]</scope>
    <source>
        <strain evidence="1 2">RN42</strain>
    </source>
</reference>
<name>A0A3N4HNK2_ASCIM</name>
<dbReference type="AlphaFoldDB" id="A0A3N4HNK2"/>
<organism evidence="1 2">
    <name type="scientific">Ascobolus immersus RN42</name>
    <dbReference type="NCBI Taxonomy" id="1160509"/>
    <lineage>
        <taxon>Eukaryota</taxon>
        <taxon>Fungi</taxon>
        <taxon>Dikarya</taxon>
        <taxon>Ascomycota</taxon>
        <taxon>Pezizomycotina</taxon>
        <taxon>Pezizomycetes</taxon>
        <taxon>Pezizales</taxon>
        <taxon>Ascobolaceae</taxon>
        <taxon>Ascobolus</taxon>
    </lineage>
</organism>
<evidence type="ECO:0000313" key="2">
    <source>
        <dbReference type="Proteomes" id="UP000275078"/>
    </source>
</evidence>